<protein>
    <recommendedName>
        <fullName evidence="2">PD-(D/E)XK nuclease superfamily</fullName>
    </recommendedName>
</protein>
<dbReference type="EMBL" id="LR796534">
    <property type="protein sequence ID" value="CAB4150083.1"/>
    <property type="molecule type" value="Genomic_DNA"/>
</dbReference>
<reference evidence="1" key="1">
    <citation type="submission" date="2020-04" db="EMBL/GenBank/DDBJ databases">
        <authorList>
            <person name="Chiriac C."/>
            <person name="Salcher M."/>
            <person name="Ghai R."/>
            <person name="Kavagutti S V."/>
        </authorList>
    </citation>
    <scope>NUCLEOTIDE SEQUENCE</scope>
</reference>
<proteinExistence type="predicted"/>
<accession>A0A6J5MYL9</accession>
<evidence type="ECO:0008006" key="2">
    <source>
        <dbReference type="Google" id="ProtNLM"/>
    </source>
</evidence>
<gene>
    <name evidence="1" type="ORF">UFOVP549_43</name>
</gene>
<dbReference type="Gene3D" id="3.90.320.10">
    <property type="match status" value="1"/>
</dbReference>
<sequence length="276" mass="31487">MKFKPEIKNPTHDAVVELIDKAMQAKNKEQPKRKYLGASRIGEDCSRKLAYEYHMTEKDPGAEFKGTTLRMFDMGHDGESRVAEYLRLAGFDLQTHTSDGRQIGISDLDGKFKGHLDGVVQGGPEIPGLVYPMLWENKALGMSSFKDAVSKGIKESKPVYYAQVQVYMGYHKLESCLFTCLNRDSAEINVEVIPFNSRDCQDSIDKLVVIVSTLDPDEIPRPYKDPSDYRCKVMCDFRERCWERKTIKQEPVQTFDFSSLKPNTTPEITPSWLPKK</sequence>
<evidence type="ECO:0000313" key="1">
    <source>
        <dbReference type="EMBL" id="CAB4150083.1"/>
    </source>
</evidence>
<organism evidence="1">
    <name type="scientific">uncultured Caudovirales phage</name>
    <dbReference type="NCBI Taxonomy" id="2100421"/>
    <lineage>
        <taxon>Viruses</taxon>
        <taxon>Duplodnaviria</taxon>
        <taxon>Heunggongvirae</taxon>
        <taxon>Uroviricota</taxon>
        <taxon>Caudoviricetes</taxon>
        <taxon>Peduoviridae</taxon>
        <taxon>Maltschvirus</taxon>
        <taxon>Maltschvirus maltsch</taxon>
    </lineage>
</organism>
<name>A0A6J5MYL9_9CAUD</name>
<dbReference type="InterPro" id="IPR011604">
    <property type="entry name" value="PDDEXK-like_dom_sf"/>
</dbReference>